<keyword evidence="1" id="KW-1133">Transmembrane helix</keyword>
<proteinExistence type="predicted"/>
<keyword evidence="3" id="KW-1185">Reference proteome</keyword>
<evidence type="ECO:0000256" key="1">
    <source>
        <dbReference type="SAM" id="Phobius"/>
    </source>
</evidence>
<reference evidence="2" key="1">
    <citation type="journal article" date="2022" name="Int. J. Syst. Evol. Microbiol.">
        <title>Prevotella lacticifex sp. nov., isolated from the rumen of cows.</title>
        <authorList>
            <person name="Shinkai T."/>
            <person name="Ikeyama N."/>
            <person name="Kumagai M."/>
            <person name="Ohmori H."/>
            <person name="Sakamoto M."/>
            <person name="Ohkuma M."/>
            <person name="Mitsumori M."/>
        </authorList>
    </citation>
    <scope>NUCLEOTIDE SEQUENCE</scope>
    <source>
        <strain evidence="2">R5076</strain>
    </source>
</reference>
<sequence length="192" mass="22043">MVTDGYDVIPTFAFIFFYVVICSRKLFLKHGEKAQFKHLENIDVDLYDEMEILSDFLYSDAGTEEERKDRSDRIAGAYAEYQHSKRTPSDARIMQKAIDKICPYDLTDYKVVFPAELKRDVLDDNYLDWVAIENEQNADNYHKGTVFGAVLFVFVFDFCLSADCYVIVVTHVICDVSFAILQIAAIRSVPDG</sequence>
<evidence type="ECO:0000313" key="2">
    <source>
        <dbReference type="EMBL" id="GJG57834.1"/>
    </source>
</evidence>
<dbReference type="EMBL" id="BPUB01000001">
    <property type="protein sequence ID" value="GJG57834.1"/>
    <property type="molecule type" value="Genomic_DNA"/>
</dbReference>
<gene>
    <name evidence="2" type="ORF">PRLR5076_06850</name>
</gene>
<keyword evidence="1" id="KW-0472">Membrane</keyword>
<name>A0A9R1C8A1_9BACT</name>
<protein>
    <submittedName>
        <fullName evidence="2">Uncharacterized protein</fullName>
    </submittedName>
</protein>
<organism evidence="2 3">
    <name type="scientific">Prevotella lacticifex</name>
    <dbReference type="NCBI Taxonomy" id="2854755"/>
    <lineage>
        <taxon>Bacteria</taxon>
        <taxon>Pseudomonadati</taxon>
        <taxon>Bacteroidota</taxon>
        <taxon>Bacteroidia</taxon>
        <taxon>Bacteroidales</taxon>
        <taxon>Prevotellaceae</taxon>
        <taxon>Prevotella</taxon>
    </lineage>
</organism>
<feature type="transmembrane region" description="Helical" evidence="1">
    <location>
        <begin position="6"/>
        <end position="27"/>
    </location>
</feature>
<dbReference type="Proteomes" id="UP000825483">
    <property type="component" value="Unassembled WGS sequence"/>
</dbReference>
<dbReference type="AlphaFoldDB" id="A0A9R1C8A1"/>
<comment type="caution">
    <text evidence="2">The sequence shown here is derived from an EMBL/GenBank/DDBJ whole genome shotgun (WGS) entry which is preliminary data.</text>
</comment>
<accession>A0A9R1C8A1</accession>
<evidence type="ECO:0000313" key="3">
    <source>
        <dbReference type="Proteomes" id="UP000825483"/>
    </source>
</evidence>
<keyword evidence="1" id="KW-0812">Transmembrane</keyword>